<keyword evidence="10" id="KW-1185">Reference proteome</keyword>
<dbReference type="InterPro" id="IPR036852">
    <property type="entry name" value="Peptidase_S8/S53_dom_sf"/>
</dbReference>
<feature type="domain" description="PA" evidence="7">
    <location>
        <begin position="449"/>
        <end position="524"/>
    </location>
</feature>
<proteinExistence type="inferred from homology"/>
<dbReference type="InterPro" id="IPR041469">
    <property type="entry name" value="Subtilisin-like_FN3"/>
</dbReference>
<dbReference type="InterPro" id="IPR000209">
    <property type="entry name" value="Peptidase_S8/S53_dom"/>
</dbReference>
<reference evidence="9 10" key="1">
    <citation type="submission" date="2024-09" db="EMBL/GenBank/DDBJ databases">
        <authorList>
            <person name="Sun Q."/>
            <person name="Mori K."/>
        </authorList>
    </citation>
    <scope>NUCLEOTIDE SEQUENCE [LARGE SCALE GENOMIC DNA]</scope>
    <source>
        <strain evidence="9 10">TBRC 3947</strain>
    </source>
</reference>
<dbReference type="InterPro" id="IPR003137">
    <property type="entry name" value="PA_domain"/>
</dbReference>
<evidence type="ECO:0000256" key="5">
    <source>
        <dbReference type="SAM" id="SignalP"/>
    </source>
</evidence>
<dbReference type="Pfam" id="PF02225">
    <property type="entry name" value="PA"/>
    <property type="match status" value="1"/>
</dbReference>
<keyword evidence="5" id="KW-0732">Signal</keyword>
<feature type="active site" description="Charge relay system" evidence="4">
    <location>
        <position position="292"/>
    </location>
</feature>
<dbReference type="InterPro" id="IPR023828">
    <property type="entry name" value="Peptidase_S8_Ser-AS"/>
</dbReference>
<dbReference type="CDD" id="cd02120">
    <property type="entry name" value="PA_subtilisin_like"/>
    <property type="match status" value="1"/>
</dbReference>
<evidence type="ECO:0000256" key="3">
    <source>
        <dbReference type="ARBA" id="ARBA00022825"/>
    </source>
</evidence>
<evidence type="ECO:0000313" key="10">
    <source>
        <dbReference type="Proteomes" id="UP001589867"/>
    </source>
</evidence>
<comment type="caution">
    <text evidence="9">The sequence shown here is derived from an EMBL/GenBank/DDBJ whole genome shotgun (WGS) entry which is preliminary data.</text>
</comment>
<evidence type="ECO:0000313" key="9">
    <source>
        <dbReference type="EMBL" id="MFC0529917.1"/>
    </source>
</evidence>
<dbReference type="Proteomes" id="UP001589867">
    <property type="component" value="Unassembled WGS sequence"/>
</dbReference>
<name>A0ABV6M5D7_9ACTN</name>
<dbReference type="InterPro" id="IPR034197">
    <property type="entry name" value="Peptidases_S8_3"/>
</dbReference>
<feature type="domain" description="Subtilisin-like protease fibronectin type-III" evidence="8">
    <location>
        <begin position="695"/>
        <end position="774"/>
    </location>
</feature>
<dbReference type="SUPFAM" id="SSF52025">
    <property type="entry name" value="PA domain"/>
    <property type="match status" value="1"/>
</dbReference>
<evidence type="ECO:0000259" key="7">
    <source>
        <dbReference type="Pfam" id="PF02225"/>
    </source>
</evidence>
<dbReference type="SUPFAM" id="SSF52743">
    <property type="entry name" value="Subtilisin-like"/>
    <property type="match status" value="1"/>
</dbReference>
<feature type="active site" description="Charge relay system" evidence="4">
    <location>
        <position position="607"/>
    </location>
</feature>
<protein>
    <submittedName>
        <fullName evidence="9">S8 family serine peptidase</fullName>
    </submittedName>
</protein>
<dbReference type="InterPro" id="IPR046450">
    <property type="entry name" value="PA_dom_sf"/>
</dbReference>
<organism evidence="9 10">
    <name type="scientific">Phytohabitans kaempferiae</name>
    <dbReference type="NCBI Taxonomy" id="1620943"/>
    <lineage>
        <taxon>Bacteria</taxon>
        <taxon>Bacillati</taxon>
        <taxon>Actinomycetota</taxon>
        <taxon>Actinomycetes</taxon>
        <taxon>Micromonosporales</taxon>
        <taxon>Micromonosporaceae</taxon>
    </lineage>
</organism>
<feature type="active site" description="Charge relay system" evidence="4">
    <location>
        <position position="214"/>
    </location>
</feature>
<dbReference type="CDD" id="cd04852">
    <property type="entry name" value="Peptidases_S8_3"/>
    <property type="match status" value="1"/>
</dbReference>
<evidence type="ECO:0000256" key="1">
    <source>
        <dbReference type="ARBA" id="ARBA00022670"/>
    </source>
</evidence>
<accession>A0ABV6M5D7</accession>
<gene>
    <name evidence="9" type="ORF">ACFFIA_19840</name>
</gene>
<dbReference type="InterPro" id="IPR015500">
    <property type="entry name" value="Peptidase_S8_subtilisin-rel"/>
</dbReference>
<dbReference type="Gene3D" id="3.40.50.200">
    <property type="entry name" value="Peptidase S8/S53 domain"/>
    <property type="match status" value="1"/>
</dbReference>
<keyword evidence="3 4" id="KW-0720">Serine protease</keyword>
<dbReference type="Gene3D" id="2.60.40.2310">
    <property type="match status" value="1"/>
</dbReference>
<comment type="similarity">
    <text evidence="4">Belongs to the peptidase S8 family.</text>
</comment>
<evidence type="ECO:0000259" key="8">
    <source>
        <dbReference type="Pfam" id="PF17766"/>
    </source>
</evidence>
<dbReference type="Gene3D" id="3.50.30.30">
    <property type="match status" value="1"/>
</dbReference>
<dbReference type="PROSITE" id="PS51892">
    <property type="entry name" value="SUBTILASE"/>
    <property type="match status" value="1"/>
</dbReference>
<dbReference type="Pfam" id="PF00082">
    <property type="entry name" value="Peptidase_S8"/>
    <property type="match status" value="1"/>
</dbReference>
<feature type="signal peptide" evidence="5">
    <location>
        <begin position="1"/>
        <end position="30"/>
    </location>
</feature>
<sequence length="1112" mass="114574">MRQKKWLRAGFAAALTLPLAVVTWANPSVAAPSGGFSLGQRLTPSDRVAAAKAPTSRLAETDPTLLNRTESTRIPVLVKLDYDPVATYSGGVAGLSATSPAETGRKLGRGAEVQAYQRHVVQREEKIVADLTKAVPGADVRQRLRTVYGGVSATVPANKVGDLLKVDGVVAVQKDQLRQPLTDSSAAFIGATSTYGALGGKKNAGAGIIIGVIDTGAWPEHPSFADNGNLNPPPAKADGTPRTCDFGDNPLTPQNDVFVCNNKLIGGAPFLDTYLALNGGEDYESARDSGGHGTHTASTAAGNVLDSAPVFGVERGPVQGVAPGAWLSVYKGLGEQGGYDSDLAAAIGQAVLDGVDVINYSISGGGSPFTDPAELAFLDAYAAGVFVAASAGNSGPGTATTDHVSPWVTTVAASTQTREFNSTLTLKSGGDTLTLKGASITAGVTAETPVVLAESVSDYPALCTEPAPAGAFTGKIVACERGVNARVEKGYNVLQGGAIGMVLYNPTLADIETDNHWLPTVHLADGTEFEAFMASHTAVTGTFTAGQKENGQADVMAAFSSRGPGGFGIKPDITAPGVQILAGNSPTPDAVENGPPGEYFQAIAGTSMSAPHIAGAAVLLKSLHPGWSPGQIKSALMTTASQDVVKEDLTTPADPFDYGSGRVDLKKAQKPGLTFDETAERMLAIGNDPVSAVHLNLPSVNAPTMPGRLTTVRTAKNVTSGSQTYRVHVKSPAGSKITVTPSVFTLGAGKSRDLKITITSTTTGGQQFGQVILDPVQNNLPTLRLPVAFVPQQGDVTLTSECTPADRLVFKGTAECTITATNDSFGDAVVDFETTVNEHLKVSGVEGATVAGPRRVVKNDVALAGAEPSVPSLSPGTTAGYIPLAAFGVAPTPIGDEEILNYNVPPFNYGGVVYTRIGIDSNGYAIVGGGTSEDNNCCELTQIPDPARPNNVLAPFWTDLDGSNDEGIRATILTDGVSDWLVVEWQVDVWGTNSNRHFQIWIGVNGEEDIVFAYDPAALPAAPAGQDLIVGAENANGSGGQQLPAGTLPTEDLRITSSPPAPGASVSYVVQVSGVGIGKGVVTTEMAATTVPGVTVVKSELQIRLRAGGIVQ</sequence>
<keyword evidence="2 4" id="KW-0378">Hydrolase</keyword>
<dbReference type="InterPro" id="IPR045051">
    <property type="entry name" value="SBT"/>
</dbReference>
<evidence type="ECO:0000256" key="4">
    <source>
        <dbReference type="PROSITE-ProRule" id="PRU01240"/>
    </source>
</evidence>
<dbReference type="PRINTS" id="PR00723">
    <property type="entry name" value="SUBTILISIN"/>
</dbReference>
<evidence type="ECO:0000259" key="6">
    <source>
        <dbReference type="Pfam" id="PF00082"/>
    </source>
</evidence>
<feature type="domain" description="Peptidase S8/S53" evidence="6">
    <location>
        <begin position="205"/>
        <end position="661"/>
    </location>
</feature>
<dbReference type="EMBL" id="JBHLUH010000039">
    <property type="protein sequence ID" value="MFC0529917.1"/>
    <property type="molecule type" value="Genomic_DNA"/>
</dbReference>
<keyword evidence="1 4" id="KW-0645">Protease</keyword>
<dbReference type="PROSITE" id="PS00138">
    <property type="entry name" value="SUBTILASE_SER"/>
    <property type="match status" value="1"/>
</dbReference>
<dbReference type="RefSeq" id="WP_377252992.1">
    <property type="nucleotide sequence ID" value="NZ_JBHLUH010000039.1"/>
</dbReference>
<evidence type="ECO:0000256" key="2">
    <source>
        <dbReference type="ARBA" id="ARBA00022801"/>
    </source>
</evidence>
<feature type="chain" id="PRO_5045769487" evidence="5">
    <location>
        <begin position="31"/>
        <end position="1112"/>
    </location>
</feature>
<dbReference type="Pfam" id="PF17766">
    <property type="entry name" value="fn3_6"/>
    <property type="match status" value="1"/>
</dbReference>
<dbReference type="PANTHER" id="PTHR10795">
    <property type="entry name" value="PROPROTEIN CONVERTASE SUBTILISIN/KEXIN"/>
    <property type="match status" value="1"/>
</dbReference>